<proteinExistence type="predicted"/>
<organism evidence="1 2">
    <name type="scientific">Orchesella dallaii</name>
    <dbReference type="NCBI Taxonomy" id="48710"/>
    <lineage>
        <taxon>Eukaryota</taxon>
        <taxon>Metazoa</taxon>
        <taxon>Ecdysozoa</taxon>
        <taxon>Arthropoda</taxon>
        <taxon>Hexapoda</taxon>
        <taxon>Collembola</taxon>
        <taxon>Entomobryomorpha</taxon>
        <taxon>Entomobryoidea</taxon>
        <taxon>Orchesellidae</taxon>
        <taxon>Orchesellinae</taxon>
        <taxon>Orchesella</taxon>
    </lineage>
</organism>
<dbReference type="EMBL" id="CAXLJM020000105">
    <property type="protein sequence ID" value="CAL8134908.1"/>
    <property type="molecule type" value="Genomic_DNA"/>
</dbReference>
<accession>A0ABP1RSR8</accession>
<keyword evidence="2" id="KW-1185">Reference proteome</keyword>
<comment type="caution">
    <text evidence="1">The sequence shown here is derived from an EMBL/GenBank/DDBJ whole genome shotgun (WGS) entry which is preliminary data.</text>
</comment>
<sequence>MPINYCTLFSNEEERDGGCDNDGETDEDEVVVNPLLFPKKGCLCPAHREMMVPFARLPELRRALAQLLLVVGLSESPVVCKREPKWNRNLEWDSTTGQVDDFEEFEDVPLAVDNFVE</sequence>
<gene>
    <name evidence="1" type="ORF">ODALV1_LOCUS25743</name>
</gene>
<reference evidence="1 2" key="1">
    <citation type="submission" date="2024-08" db="EMBL/GenBank/DDBJ databases">
        <authorList>
            <person name="Cucini C."/>
            <person name="Frati F."/>
        </authorList>
    </citation>
    <scope>NUCLEOTIDE SEQUENCE [LARGE SCALE GENOMIC DNA]</scope>
</reference>
<dbReference type="Proteomes" id="UP001642540">
    <property type="component" value="Unassembled WGS sequence"/>
</dbReference>
<protein>
    <submittedName>
        <fullName evidence="1">Uncharacterized protein</fullName>
    </submittedName>
</protein>
<evidence type="ECO:0000313" key="2">
    <source>
        <dbReference type="Proteomes" id="UP001642540"/>
    </source>
</evidence>
<name>A0ABP1RSR8_9HEXA</name>
<evidence type="ECO:0000313" key="1">
    <source>
        <dbReference type="EMBL" id="CAL8134908.1"/>
    </source>
</evidence>